<dbReference type="PANTHER" id="PTHR11839:SF18">
    <property type="entry name" value="NUDIX HYDROLASE DOMAIN-CONTAINING PROTEIN"/>
    <property type="match status" value="1"/>
</dbReference>
<feature type="compositionally biased region" description="Polar residues" evidence="3">
    <location>
        <begin position="46"/>
        <end position="60"/>
    </location>
</feature>
<accession>A0AAV0PZF5</accession>
<name>A0AAV0PZF5_9ROSI</name>
<feature type="region of interest" description="Disordered" evidence="3">
    <location>
        <begin position="24"/>
        <end position="60"/>
    </location>
</feature>
<comment type="caution">
    <text evidence="5">The sequence shown here is derived from an EMBL/GenBank/DDBJ whole genome shotgun (WGS) entry which is preliminary data.</text>
</comment>
<evidence type="ECO:0000259" key="4">
    <source>
        <dbReference type="PROSITE" id="PS51462"/>
    </source>
</evidence>
<dbReference type="Proteomes" id="UP001154282">
    <property type="component" value="Unassembled WGS sequence"/>
</dbReference>
<evidence type="ECO:0000313" key="5">
    <source>
        <dbReference type="EMBL" id="CAI0476638.1"/>
    </source>
</evidence>
<dbReference type="AlphaFoldDB" id="A0AAV0PZF5"/>
<reference evidence="5" key="1">
    <citation type="submission" date="2022-08" db="EMBL/GenBank/DDBJ databases">
        <authorList>
            <person name="Gutierrez-Valencia J."/>
        </authorList>
    </citation>
    <scope>NUCLEOTIDE SEQUENCE</scope>
</reference>
<dbReference type="GO" id="GO:0019693">
    <property type="term" value="P:ribose phosphate metabolic process"/>
    <property type="evidence" value="ECO:0007669"/>
    <property type="project" value="TreeGrafter"/>
</dbReference>
<evidence type="ECO:0000313" key="6">
    <source>
        <dbReference type="Proteomes" id="UP001154282"/>
    </source>
</evidence>
<dbReference type="InterPro" id="IPR000086">
    <property type="entry name" value="NUDIX_hydrolase_dom"/>
</dbReference>
<keyword evidence="6" id="KW-1185">Reference proteome</keyword>
<dbReference type="Gene3D" id="3.90.79.10">
    <property type="entry name" value="Nucleoside Triphosphate Pyrophosphohydrolase"/>
    <property type="match status" value="1"/>
</dbReference>
<gene>
    <name evidence="5" type="ORF">LITE_LOCUS40870</name>
</gene>
<protein>
    <recommendedName>
        <fullName evidence="4">Nudix hydrolase domain-containing protein</fullName>
    </recommendedName>
</protein>
<sequence>MSLFTLPKRFFPATAPISLLHQQHHLISGPRKTTERRRSSAIKMSAGTSSPSQSLSHSITLPSQPAHPVPVVAAPGVSESAFRSAIDSSLFKQWLQNLQSETGILSNGDLMLKQVLVQISLQGVDMFGPRVGFLKFKADILDKETGAMVPGIVFARGPAVAVLILLDSEGKTYAVLTEQVRVPTGKVVLELPAGMLDDDKGDFVGTAVREVEEETGIQLKLEDMVDLTAFLDPSTGHRVFPSPGGCDEEISMFLYRGSVDKEVITQLQGKETGLRDHGELIKVRVVTYETLWRVTADAKALMAIALYEMAKKHGLLPL</sequence>
<evidence type="ECO:0000256" key="2">
    <source>
        <dbReference type="ARBA" id="ARBA00022801"/>
    </source>
</evidence>
<dbReference type="InterPro" id="IPR015797">
    <property type="entry name" value="NUDIX_hydrolase-like_dom_sf"/>
</dbReference>
<comment type="cofactor">
    <cofactor evidence="1">
        <name>Mg(2+)</name>
        <dbReference type="ChEBI" id="CHEBI:18420"/>
    </cofactor>
</comment>
<feature type="domain" description="Nudix hydrolase" evidence="4">
    <location>
        <begin position="155"/>
        <end position="308"/>
    </location>
</feature>
<dbReference type="SUPFAM" id="SSF55811">
    <property type="entry name" value="Nudix"/>
    <property type="match status" value="1"/>
</dbReference>
<dbReference type="Pfam" id="PF00293">
    <property type="entry name" value="NUDIX"/>
    <property type="match status" value="1"/>
</dbReference>
<dbReference type="PANTHER" id="PTHR11839">
    <property type="entry name" value="UDP/ADP-SUGAR PYROPHOSPHATASE"/>
    <property type="match status" value="1"/>
</dbReference>
<dbReference type="FunFam" id="3.90.79.10:FF:000050">
    <property type="entry name" value="Nudix hydrolase 14 chloroplastic"/>
    <property type="match status" value="1"/>
</dbReference>
<dbReference type="PROSITE" id="PS51462">
    <property type="entry name" value="NUDIX"/>
    <property type="match status" value="1"/>
</dbReference>
<dbReference type="GO" id="GO:0006753">
    <property type="term" value="P:nucleoside phosphate metabolic process"/>
    <property type="evidence" value="ECO:0007669"/>
    <property type="project" value="TreeGrafter"/>
</dbReference>
<evidence type="ECO:0000256" key="3">
    <source>
        <dbReference type="SAM" id="MobiDB-lite"/>
    </source>
</evidence>
<dbReference type="EMBL" id="CAMGYJ010000009">
    <property type="protein sequence ID" value="CAI0476638.1"/>
    <property type="molecule type" value="Genomic_DNA"/>
</dbReference>
<keyword evidence="2" id="KW-0378">Hydrolase</keyword>
<proteinExistence type="predicted"/>
<dbReference type="GO" id="GO:0080042">
    <property type="term" value="F:ADP-glucose pyrophosphohydrolase activity"/>
    <property type="evidence" value="ECO:0007669"/>
    <property type="project" value="TreeGrafter"/>
</dbReference>
<dbReference type="GO" id="GO:0080041">
    <property type="term" value="F:ADP-ribose pyrophosphohydrolase activity"/>
    <property type="evidence" value="ECO:0007669"/>
    <property type="project" value="TreeGrafter"/>
</dbReference>
<organism evidence="5 6">
    <name type="scientific">Linum tenue</name>
    <dbReference type="NCBI Taxonomy" id="586396"/>
    <lineage>
        <taxon>Eukaryota</taxon>
        <taxon>Viridiplantae</taxon>
        <taxon>Streptophyta</taxon>
        <taxon>Embryophyta</taxon>
        <taxon>Tracheophyta</taxon>
        <taxon>Spermatophyta</taxon>
        <taxon>Magnoliopsida</taxon>
        <taxon>eudicotyledons</taxon>
        <taxon>Gunneridae</taxon>
        <taxon>Pentapetalae</taxon>
        <taxon>rosids</taxon>
        <taxon>fabids</taxon>
        <taxon>Malpighiales</taxon>
        <taxon>Linaceae</taxon>
        <taxon>Linum</taxon>
    </lineage>
</organism>
<dbReference type="CDD" id="cd03424">
    <property type="entry name" value="NUDIX_ADPRase_Nudt5_UGPPase_Nudt14"/>
    <property type="match status" value="1"/>
</dbReference>
<evidence type="ECO:0000256" key="1">
    <source>
        <dbReference type="ARBA" id="ARBA00001946"/>
    </source>
</evidence>